<dbReference type="GO" id="GO:0008168">
    <property type="term" value="F:methyltransferase activity"/>
    <property type="evidence" value="ECO:0007669"/>
    <property type="project" value="UniProtKB-KW"/>
</dbReference>
<keyword evidence="6" id="KW-1185">Reference proteome</keyword>
<dbReference type="InterPro" id="IPR047048">
    <property type="entry name" value="TlyA"/>
</dbReference>
<keyword evidence="5" id="KW-0808">Transferase</keyword>
<name>A0A5B8U813_9ACTN</name>
<dbReference type="Gene3D" id="3.40.50.150">
    <property type="entry name" value="Vaccinia Virus protein VP39"/>
    <property type="match status" value="1"/>
</dbReference>
<dbReference type="PANTHER" id="PTHR32319">
    <property type="entry name" value="BACTERIAL HEMOLYSIN-LIKE PROTEIN"/>
    <property type="match status" value="1"/>
</dbReference>
<dbReference type="InterPro" id="IPR036986">
    <property type="entry name" value="S4_RNA-bd_sf"/>
</dbReference>
<dbReference type="AlphaFoldDB" id="A0A5B8U813"/>
<dbReference type="CDD" id="cd02440">
    <property type="entry name" value="AdoMet_MTases"/>
    <property type="match status" value="1"/>
</dbReference>
<evidence type="ECO:0000256" key="1">
    <source>
        <dbReference type="ARBA" id="ARBA00022884"/>
    </source>
</evidence>
<comment type="similarity">
    <text evidence="2">Belongs to the TlyA family.</text>
</comment>
<evidence type="ECO:0000259" key="4">
    <source>
        <dbReference type="Pfam" id="PF01728"/>
    </source>
</evidence>
<dbReference type="SUPFAM" id="SSF53335">
    <property type="entry name" value="S-adenosyl-L-methionine-dependent methyltransferases"/>
    <property type="match status" value="1"/>
</dbReference>
<dbReference type="NCBIfam" id="TIGR00478">
    <property type="entry name" value="tly"/>
    <property type="match status" value="1"/>
</dbReference>
<proteinExistence type="inferred from homology"/>
<keyword evidence="5" id="KW-0489">Methyltransferase</keyword>
<dbReference type="PANTHER" id="PTHR32319:SF0">
    <property type="entry name" value="BACTERIAL HEMOLYSIN-LIKE PROTEIN"/>
    <property type="match status" value="1"/>
</dbReference>
<evidence type="ECO:0000256" key="3">
    <source>
        <dbReference type="PROSITE-ProRule" id="PRU00182"/>
    </source>
</evidence>
<dbReference type="Pfam" id="PF01728">
    <property type="entry name" value="FtsJ"/>
    <property type="match status" value="1"/>
</dbReference>
<dbReference type="InterPro" id="IPR004538">
    <property type="entry name" value="Hemolysin_A/TlyA"/>
</dbReference>
<evidence type="ECO:0000256" key="2">
    <source>
        <dbReference type="ARBA" id="ARBA00029460"/>
    </source>
</evidence>
<evidence type="ECO:0000313" key="6">
    <source>
        <dbReference type="Proteomes" id="UP000321805"/>
    </source>
</evidence>
<dbReference type="OrthoDB" id="9784736at2"/>
<dbReference type="KEGG" id="bsol:FSW04_17845"/>
<evidence type="ECO:0000313" key="5">
    <source>
        <dbReference type="EMBL" id="QEC49256.1"/>
    </source>
</evidence>
<reference evidence="5 6" key="1">
    <citation type="journal article" date="2018" name="J. Microbiol.">
        <title>Baekduia soli gen. nov., sp. nov., a novel bacterium isolated from the soil of Baekdu Mountain and proposal of a novel family name, Baekduiaceae fam. nov.</title>
        <authorList>
            <person name="An D.S."/>
            <person name="Siddiqi M.Z."/>
            <person name="Kim K.H."/>
            <person name="Yu H.S."/>
            <person name="Im W.T."/>
        </authorList>
    </citation>
    <scope>NUCLEOTIDE SEQUENCE [LARGE SCALE GENOMIC DNA]</scope>
    <source>
        <strain evidence="5 6">BR7-21</strain>
    </source>
</reference>
<dbReference type="InterPro" id="IPR029063">
    <property type="entry name" value="SAM-dependent_MTases_sf"/>
</dbReference>
<dbReference type="PROSITE" id="PS50889">
    <property type="entry name" value="S4"/>
    <property type="match status" value="1"/>
</dbReference>
<dbReference type="GO" id="GO:0003723">
    <property type="term" value="F:RNA binding"/>
    <property type="evidence" value="ECO:0007669"/>
    <property type="project" value="UniProtKB-KW"/>
</dbReference>
<dbReference type="Proteomes" id="UP000321805">
    <property type="component" value="Chromosome"/>
</dbReference>
<dbReference type="GO" id="GO:0032259">
    <property type="term" value="P:methylation"/>
    <property type="evidence" value="ECO:0007669"/>
    <property type="project" value="UniProtKB-KW"/>
</dbReference>
<accession>A0A5B8U813</accession>
<dbReference type="Gene3D" id="3.10.290.10">
    <property type="entry name" value="RNA-binding S4 domain"/>
    <property type="match status" value="1"/>
</dbReference>
<organism evidence="5 6">
    <name type="scientific">Baekduia soli</name>
    <dbReference type="NCBI Taxonomy" id="496014"/>
    <lineage>
        <taxon>Bacteria</taxon>
        <taxon>Bacillati</taxon>
        <taxon>Actinomycetota</taxon>
        <taxon>Thermoleophilia</taxon>
        <taxon>Solirubrobacterales</taxon>
        <taxon>Baekduiaceae</taxon>
        <taxon>Baekduia</taxon>
    </lineage>
</organism>
<keyword evidence="1 3" id="KW-0694">RNA-binding</keyword>
<dbReference type="EMBL" id="CP042430">
    <property type="protein sequence ID" value="QEC49256.1"/>
    <property type="molecule type" value="Genomic_DNA"/>
</dbReference>
<protein>
    <submittedName>
        <fullName evidence="5">TlyA family RNA methyltransferase</fullName>
    </submittedName>
</protein>
<dbReference type="SUPFAM" id="SSF55174">
    <property type="entry name" value="Alpha-L RNA-binding motif"/>
    <property type="match status" value="1"/>
</dbReference>
<dbReference type="InterPro" id="IPR002877">
    <property type="entry name" value="RNA_MeTrfase_FtsJ_dom"/>
</dbReference>
<feature type="domain" description="Ribosomal RNA methyltransferase FtsJ" evidence="4">
    <location>
        <begin position="122"/>
        <end position="304"/>
    </location>
</feature>
<gene>
    <name evidence="5" type="ORF">FSW04_17845</name>
</gene>
<dbReference type="CDD" id="cd00165">
    <property type="entry name" value="S4"/>
    <property type="match status" value="1"/>
</dbReference>
<sequence>MWGPAGGPASDGGRGGLPAGAARSIADIRVPAVGRSLCEAGHSAADAVVHGARGRRTRVRGVAKVRLDTLLHRRGLFASRSRAAASVMAGEVHLGAGRERAAKPGQLVAEDVVVDLAQRPRFVSRGGVKLANALAATGIAVRGRRALDVGASTGGFTDCLLQEGAEHVVALDVAYGELGWSLRTDERVTVLERANARRLQPADLPYRPDLVVADVSFISLTKVLPAVLGCVPPVFDALVMVKPQFEVGRERIGSGGVVRDPAARRDALVAVATAVERDCGVAVLGFAPSGLPGPKGNRETFAWLAEAGRPGALDAAGVAAAAAGAEPA</sequence>